<dbReference type="SMART" id="SM01199">
    <property type="entry name" value="FDF"/>
    <property type="match status" value="1"/>
</dbReference>
<feature type="compositionally biased region" description="Basic and acidic residues" evidence="5">
    <location>
        <begin position="207"/>
        <end position="216"/>
    </location>
</feature>
<dbReference type="Gene3D" id="3.40.50.10260">
    <property type="entry name" value="YjeF N-terminal domain"/>
    <property type="match status" value="1"/>
</dbReference>
<comment type="similarity">
    <text evidence="2">Belongs to the EDC3 family.</text>
</comment>
<name>S3D3F7_GLAL2</name>
<dbReference type="HOGENOM" id="CLU_024328_0_0_1"/>
<evidence type="ECO:0000256" key="3">
    <source>
        <dbReference type="ARBA" id="ARBA00015797"/>
    </source>
</evidence>
<sequence length="705" mass="76346">MANQFIGLTMLVTLSDPPGAQLRGVVSGFEPGRSLTLRNVTNPASGKSLPEFTINAAEITELVEAVNENAIPPQAAIPTPLPASKPVAPPALIPAKPKTFEDPAILSMGKRPQPASQIHFAAAQWNNGAMERTESTRTARPRDDSVVSDMTPVAELVQPMQQLNQSDRVKVPGVEAQILQELVADEDISEQPAQKPARRARRRKGQAKKEEFKEPDVTPAKETATTKKGWRQTPLLEPNPSFQPFSTLKRQKQRGRGVGDENGWATEDATDVQDMGDFDFADNLAKFDKHTVFNQIQAEDSVADEDRLVSHNRLPKGKPGTAGGKNLHYTENVLETPNGNTRTKADPWKSEAGDSDRDERASQRGSGSGRHSRRTERAESKLSLNRKPISRKGSNIINSGPSRTLSQAPQPSAKPSFYLVPSDRRIEPISALQMLSLENIADHEVGLTEDMMAENAGRGIAEVALTAIIPSSSTSTRSKGGNLPSAVILAGNNKSGVRAIAAGRHLRNHGINVNVCVLGLERETDLLPPLRTQIKAFRGLGGKVTNKVQLLEYAKTLTEPLALVVDGLLGLTTSFEELRMGEQATAYELIEWVNRSKAPVLAIDVPTGIDPTSGKVCIIDGRPLYMHANYIVAMGAPKKGLLEAMVLGEGVVDEDGISHDGIWKLFVADVGLGAAVWKKAGTRVRRGVEFENSWVLGMRFQGGLE</sequence>
<proteinExistence type="inferred from homology"/>
<dbReference type="Pfam" id="PF09532">
    <property type="entry name" value="FDF"/>
    <property type="match status" value="1"/>
</dbReference>
<dbReference type="InterPro" id="IPR036652">
    <property type="entry name" value="YjeF_N_dom_sf"/>
</dbReference>
<dbReference type="KEGG" id="glz:GLAREA_06034"/>
<feature type="compositionally biased region" description="Polar residues" evidence="5">
    <location>
        <begin position="392"/>
        <end position="410"/>
    </location>
</feature>
<dbReference type="PANTHER" id="PTHR13612:SF0">
    <property type="entry name" value="ENHANCER OF MRNA-DECAPPING PROTEIN 3"/>
    <property type="match status" value="1"/>
</dbReference>
<dbReference type="GO" id="GO:0000932">
    <property type="term" value="C:P-body"/>
    <property type="evidence" value="ECO:0007669"/>
    <property type="project" value="UniProtKB-SubCell"/>
</dbReference>
<dbReference type="OrthoDB" id="10030313at2759"/>
<dbReference type="InterPro" id="IPR004443">
    <property type="entry name" value="YjeF_N_dom"/>
</dbReference>
<dbReference type="InterPro" id="IPR019050">
    <property type="entry name" value="FDF_dom"/>
</dbReference>
<dbReference type="GO" id="GO:0031087">
    <property type="term" value="P:deadenylation-independent decapping of nuclear-transcribed mRNA"/>
    <property type="evidence" value="ECO:0007669"/>
    <property type="project" value="TreeGrafter"/>
</dbReference>
<evidence type="ECO:0000256" key="1">
    <source>
        <dbReference type="ARBA" id="ARBA00004201"/>
    </source>
</evidence>
<dbReference type="SUPFAM" id="SSF64153">
    <property type="entry name" value="YjeF N-terminal domain-like"/>
    <property type="match status" value="1"/>
</dbReference>
<feature type="compositionally biased region" description="Polar residues" evidence="5">
    <location>
        <begin position="333"/>
        <end position="342"/>
    </location>
</feature>
<feature type="domain" description="DFDF" evidence="7">
    <location>
        <begin position="266"/>
        <end position="302"/>
    </location>
</feature>
<organism evidence="8 9">
    <name type="scientific">Glarea lozoyensis (strain ATCC 20868 / MF5171)</name>
    <dbReference type="NCBI Taxonomy" id="1116229"/>
    <lineage>
        <taxon>Eukaryota</taxon>
        <taxon>Fungi</taxon>
        <taxon>Dikarya</taxon>
        <taxon>Ascomycota</taxon>
        <taxon>Pezizomycotina</taxon>
        <taxon>Leotiomycetes</taxon>
        <taxon>Helotiales</taxon>
        <taxon>Helotiaceae</taxon>
        <taxon>Glarea</taxon>
    </lineage>
</organism>
<dbReference type="OMA" id="AWRKYGT"/>
<protein>
    <recommendedName>
        <fullName evidence="3">Enhancer of mRNA-decapping protein 3</fullName>
    </recommendedName>
</protein>
<comment type="subcellular location">
    <subcellularLocation>
        <location evidence="1">Cytoplasm</location>
        <location evidence="1">P-body</location>
    </subcellularLocation>
</comment>
<dbReference type="Pfam" id="PF03853">
    <property type="entry name" value="YjeF_N"/>
    <property type="match status" value="1"/>
</dbReference>
<keyword evidence="4" id="KW-0963">Cytoplasm</keyword>
<dbReference type="InterPro" id="IPR025762">
    <property type="entry name" value="DFDF"/>
</dbReference>
<feature type="region of interest" description="Disordered" evidence="5">
    <location>
        <begin position="307"/>
        <end position="416"/>
    </location>
</feature>
<dbReference type="RefSeq" id="XP_008079639.1">
    <property type="nucleotide sequence ID" value="XM_008081448.1"/>
</dbReference>
<dbReference type="PROSITE" id="PS51512">
    <property type="entry name" value="DFDF"/>
    <property type="match status" value="1"/>
</dbReference>
<evidence type="ECO:0000313" key="8">
    <source>
        <dbReference type="EMBL" id="EPE33022.1"/>
    </source>
</evidence>
<dbReference type="PROSITE" id="PS51385">
    <property type="entry name" value="YJEF_N"/>
    <property type="match status" value="1"/>
</dbReference>
<dbReference type="Proteomes" id="UP000016922">
    <property type="component" value="Unassembled WGS sequence"/>
</dbReference>
<dbReference type="EMBL" id="KE145358">
    <property type="protein sequence ID" value="EPE33022.1"/>
    <property type="molecule type" value="Genomic_DNA"/>
</dbReference>
<feature type="region of interest" description="Disordered" evidence="5">
    <location>
        <begin position="187"/>
        <end position="269"/>
    </location>
</feature>
<evidence type="ECO:0000256" key="2">
    <source>
        <dbReference type="ARBA" id="ARBA00006610"/>
    </source>
</evidence>
<feature type="compositionally biased region" description="Basic and acidic residues" evidence="5">
    <location>
        <begin position="343"/>
        <end position="362"/>
    </location>
</feature>
<evidence type="ECO:0000259" key="7">
    <source>
        <dbReference type="PROSITE" id="PS51512"/>
    </source>
</evidence>
<reference evidence="8 9" key="1">
    <citation type="journal article" date="2013" name="BMC Genomics">
        <title>Genomics-driven discovery of the pneumocandin biosynthetic gene cluster in the fungus Glarea lozoyensis.</title>
        <authorList>
            <person name="Chen L."/>
            <person name="Yue Q."/>
            <person name="Zhang X."/>
            <person name="Xiang M."/>
            <person name="Wang C."/>
            <person name="Li S."/>
            <person name="Che Y."/>
            <person name="Ortiz-Lopez F.J."/>
            <person name="Bills G.F."/>
            <person name="Liu X."/>
            <person name="An Z."/>
        </authorList>
    </citation>
    <scope>NUCLEOTIDE SEQUENCE [LARGE SCALE GENOMIC DNA]</scope>
    <source>
        <strain evidence="9">ATCC 20868 / MF5171</strain>
    </source>
</reference>
<dbReference type="GO" id="GO:0003729">
    <property type="term" value="F:mRNA binding"/>
    <property type="evidence" value="ECO:0007669"/>
    <property type="project" value="TreeGrafter"/>
</dbReference>
<dbReference type="AlphaFoldDB" id="S3D3F7"/>
<accession>S3D3F7</accession>
<dbReference type="STRING" id="1116229.S3D3F7"/>
<dbReference type="FunFam" id="3.40.50.10260:FF:000007">
    <property type="entry name" value="YjeF N-terminal domain-like protein"/>
    <property type="match status" value="1"/>
</dbReference>
<dbReference type="PANTHER" id="PTHR13612">
    <property type="entry name" value="ENHANCER OF MRNA-DECAPPING PROTEIN 3"/>
    <property type="match status" value="1"/>
</dbReference>
<evidence type="ECO:0000256" key="5">
    <source>
        <dbReference type="SAM" id="MobiDB-lite"/>
    </source>
</evidence>
<feature type="compositionally biased region" description="Basic residues" evidence="5">
    <location>
        <begin position="196"/>
        <end position="206"/>
    </location>
</feature>
<evidence type="ECO:0000259" key="6">
    <source>
        <dbReference type="PROSITE" id="PS51385"/>
    </source>
</evidence>
<dbReference type="GO" id="GO:0033962">
    <property type="term" value="P:P-body assembly"/>
    <property type="evidence" value="ECO:0007669"/>
    <property type="project" value="TreeGrafter"/>
</dbReference>
<dbReference type="eggNOG" id="KOG2585">
    <property type="taxonomic scope" value="Eukaryota"/>
</dbReference>
<evidence type="ECO:0000313" key="9">
    <source>
        <dbReference type="Proteomes" id="UP000016922"/>
    </source>
</evidence>
<keyword evidence="9" id="KW-1185">Reference proteome</keyword>
<feature type="domain" description="YjeF N-terminal" evidence="6">
    <location>
        <begin position="434"/>
        <end position="678"/>
    </location>
</feature>
<evidence type="ECO:0000256" key="4">
    <source>
        <dbReference type="ARBA" id="ARBA00022490"/>
    </source>
</evidence>
<gene>
    <name evidence="8" type="ORF">GLAREA_06034</name>
</gene>
<dbReference type="GeneID" id="19465088"/>